<dbReference type="RefSeq" id="WP_144425934.1">
    <property type="nucleotide sequence ID" value="NZ_BAAAEB010000022.1"/>
</dbReference>
<dbReference type="EMBL" id="JABEMD010000059">
    <property type="protein sequence ID" value="NNH13760.1"/>
    <property type="molecule type" value="Genomic_DNA"/>
</dbReference>
<sequence length="423" mass="45180">MERARTRQSPRITYVPTPPPLSDRDTARSIVESLAPLAPDALEAFCRGCSRDTLQAMVDWCRAPGNGPAADDTETITAKGMIEAKASEALRAFEPDGLVPPGGVRHVLTQLHRALVKVRDGKGVLDLARLRDDWVSRHPRDREFVAGGCHAANMFDRFRRSVEALCRFAMADGDPAATQALAAQWVDAAAALCEALEAGRLTGAAMAEHADALRLQQRETALALLRGQLGIAWQAPGSSPSDGAEPDEAAQGAPGAGGKARSHGAMPLAARTLMALLLDPGCDAERLDAAVDSLVHNLRTVARQREREAFPADIAARLDELLARGGARLTEPQLHRLGDALLRAGLSAWGTCRKLLDIREALYETGNRALRDAMAGIAGVRVRQSAVREQAQLIWRRIGLVDAEVTREAGPAGAMPRDGTALG</sequence>
<protein>
    <submittedName>
        <fullName evidence="2">Uncharacterized protein</fullName>
    </submittedName>
</protein>
<reference evidence="2 3" key="1">
    <citation type="submission" date="2020-05" db="EMBL/GenBank/DDBJ databases">
        <title>MicrobeNet Type strains.</title>
        <authorList>
            <person name="Nicholson A.C."/>
        </authorList>
    </citation>
    <scope>NUCLEOTIDE SEQUENCE [LARGE SCALE GENOMIC DNA]</scope>
    <source>
        <strain evidence="2 3">ATCC 700815</strain>
    </source>
</reference>
<name>A0A849BCY5_9BURK</name>
<accession>A0A849BCY5</accession>
<dbReference type="AlphaFoldDB" id="A0A849BCY5"/>
<evidence type="ECO:0000256" key="1">
    <source>
        <dbReference type="SAM" id="MobiDB-lite"/>
    </source>
</evidence>
<evidence type="ECO:0000313" key="2">
    <source>
        <dbReference type="EMBL" id="NNH13760.1"/>
    </source>
</evidence>
<comment type="caution">
    <text evidence="2">The sequence shown here is derived from an EMBL/GenBank/DDBJ whole genome shotgun (WGS) entry which is preliminary data.</text>
</comment>
<dbReference type="Proteomes" id="UP000542973">
    <property type="component" value="Unassembled WGS sequence"/>
</dbReference>
<organism evidence="2 3">
    <name type="scientific">Cupriavidus gilardii</name>
    <dbReference type="NCBI Taxonomy" id="82541"/>
    <lineage>
        <taxon>Bacteria</taxon>
        <taxon>Pseudomonadati</taxon>
        <taxon>Pseudomonadota</taxon>
        <taxon>Betaproteobacteria</taxon>
        <taxon>Burkholderiales</taxon>
        <taxon>Burkholderiaceae</taxon>
        <taxon>Cupriavidus</taxon>
    </lineage>
</organism>
<feature type="region of interest" description="Disordered" evidence="1">
    <location>
        <begin position="1"/>
        <end position="24"/>
    </location>
</feature>
<gene>
    <name evidence="2" type="ORF">HLB16_23185</name>
</gene>
<feature type="region of interest" description="Disordered" evidence="1">
    <location>
        <begin position="235"/>
        <end position="263"/>
    </location>
</feature>
<proteinExistence type="predicted"/>
<evidence type="ECO:0000313" key="3">
    <source>
        <dbReference type="Proteomes" id="UP000542973"/>
    </source>
</evidence>